<feature type="region of interest" description="Disordered" evidence="2">
    <location>
        <begin position="444"/>
        <end position="497"/>
    </location>
</feature>
<feature type="transmembrane region" description="Helical" evidence="3">
    <location>
        <begin position="743"/>
        <end position="763"/>
    </location>
</feature>
<dbReference type="Pfam" id="PF12349">
    <property type="entry name" value="Sterol-sensing"/>
    <property type="match status" value="1"/>
</dbReference>
<feature type="transmembrane region" description="Helical" evidence="3">
    <location>
        <begin position="295"/>
        <end position="319"/>
    </location>
</feature>
<feature type="transmembrane region" description="Helical" evidence="3">
    <location>
        <begin position="31"/>
        <end position="50"/>
    </location>
</feature>
<proteinExistence type="inferred from homology"/>
<feature type="transmembrane region" description="Helical" evidence="3">
    <location>
        <begin position="768"/>
        <end position="789"/>
    </location>
</feature>
<dbReference type="PANTHER" id="PTHR10796">
    <property type="entry name" value="PATCHED-RELATED"/>
    <property type="match status" value="1"/>
</dbReference>
<dbReference type="InterPro" id="IPR053958">
    <property type="entry name" value="HMGCR/SNAP/NPC1-like_SSD"/>
</dbReference>
<comment type="similarity">
    <text evidence="1">Belongs to the patched family.</text>
</comment>
<dbReference type="InterPro" id="IPR000731">
    <property type="entry name" value="SSD"/>
</dbReference>
<keyword evidence="3" id="KW-1133">Transmembrane helix</keyword>
<feature type="compositionally biased region" description="Basic and acidic residues" evidence="2">
    <location>
        <begin position="444"/>
        <end position="454"/>
    </location>
</feature>
<comment type="caution">
    <text evidence="5">The sequence shown here is derived from an EMBL/GenBank/DDBJ whole genome shotgun (WGS) entry which is preliminary data.</text>
</comment>
<feature type="domain" description="SSD" evidence="4">
    <location>
        <begin position="264"/>
        <end position="420"/>
    </location>
</feature>
<feature type="transmembrane region" description="Helical" evidence="3">
    <location>
        <begin position="870"/>
        <end position="895"/>
    </location>
</feature>
<gene>
    <name evidence="5" type="ORF">M0812_21045</name>
</gene>
<dbReference type="GO" id="GO:0016020">
    <property type="term" value="C:membrane"/>
    <property type="evidence" value="ECO:0007669"/>
    <property type="project" value="TreeGrafter"/>
</dbReference>
<feature type="transmembrane region" description="Helical" evidence="3">
    <location>
        <begin position="391"/>
        <end position="418"/>
    </location>
</feature>
<dbReference type="PANTHER" id="PTHR10796:SF92">
    <property type="entry name" value="PATCHED-RELATED, ISOFORM A"/>
    <property type="match status" value="1"/>
</dbReference>
<dbReference type="InterPro" id="IPR051697">
    <property type="entry name" value="Patched_domain-protein"/>
</dbReference>
<evidence type="ECO:0000256" key="3">
    <source>
        <dbReference type="SAM" id="Phobius"/>
    </source>
</evidence>
<dbReference type="Proteomes" id="UP001146793">
    <property type="component" value="Unassembled WGS sequence"/>
</dbReference>
<keyword evidence="3" id="KW-0812">Transmembrane</keyword>
<dbReference type="PROSITE" id="PS50156">
    <property type="entry name" value="SSD"/>
    <property type="match status" value="1"/>
</dbReference>
<sequence length="978" mass="111492">MSRWTKFCATFEEKLGEKLGKFSGIIYDHPYISLLIVIVIILASIGGFYFQETENEVTKIYVPQDAPILVNERYFNKKWDFLPKYEAIWLTSDPIGDNVITKESIDLMFEYDKKVKELEITYNDKKYGFYDLCYVNPITNKCQINGILEFWNFNQSLVEEDKILEVITDQKNIVTGQYLDESTVMMDIEKNEDGEIIGGVVLILNYAMENNDDNAKPLEKWELEFIDELLEIKNQLEKDNSKHKLIFNANSSINNEVGKASASNPVTYIIGYILMGLVLWLTIGNFKSTLTSHLYLSIGALVTIAFSVLCGFGLGGYFIKNTSLVSVLIFLMLALGVDDVYIIVKNFDLTDISLNPRDRLTLTLKNSTSIVVTTLTDVAVLLIGLSSPFDATVYFCGYGCCCIFFVIFFQFTLFPIMLSFEAKRIHHQHNAFLPCMRIKTNNFDKKEQKKEKEKEKKKKKNKKDVEISDSDPNSSTTSDSDTDSNTDTKEKNTKKNKGNESKLKLDFFQRFLKEKYGPFILNKKVSIFIIIIFLAYFGASIYFATQVEEGFEETSVLTDDSYLQDMFKVLNKYYLGNGQDFYIVIKEDTKYHEAETKNQLLKLIEDLKKTEKWVSRGPYGWYEDYLNYLQTEDDAPTLDSDGLPVNPDEFYSYLQDSFLQNSDYIHYKLISDIIFNENEDDINKQIEVSRLNFVSTDLSKTNDRVDFMYDIRDITTNSEIDCFEYNEFYYLVEQYSIVKQSTLMSVGFAILAVLLLAFIFFIYPTNAILISLTIIMIDVDLYGFLWLVGLKIEPVSSVCLIMSVGFAVDYAAHIIHSYTTSKQKTRKEKVIHSLTQIGSSVLLGGFTTFLGLTPVLIFATSEIFRTLVKILYATIVSGILHGFVFLPVILQFLGAKGNTSIINKKKKSNKHSDVRDDSDDSDGSDVGDSIPLDKMKKSKNSDSNSESGSSSKTDTTQSNSQTQRNTHDSSSSISFSSE</sequence>
<accession>A0AAV7YXJ3</accession>
<evidence type="ECO:0000256" key="2">
    <source>
        <dbReference type="SAM" id="MobiDB-lite"/>
    </source>
</evidence>
<evidence type="ECO:0000313" key="5">
    <source>
        <dbReference type="EMBL" id="KAJ3432114.1"/>
    </source>
</evidence>
<feature type="compositionally biased region" description="Low complexity" evidence="2">
    <location>
        <begin position="470"/>
        <end position="485"/>
    </location>
</feature>
<evidence type="ECO:0000259" key="4">
    <source>
        <dbReference type="PROSITE" id="PS50156"/>
    </source>
</evidence>
<dbReference type="SUPFAM" id="SSF82866">
    <property type="entry name" value="Multidrug efflux transporter AcrB transmembrane domain"/>
    <property type="match status" value="2"/>
</dbReference>
<feature type="compositionally biased region" description="Acidic residues" evidence="2">
    <location>
        <begin position="916"/>
        <end position="925"/>
    </location>
</feature>
<name>A0AAV7YXJ3_9EUKA</name>
<feature type="compositionally biased region" description="Basic and acidic residues" evidence="2">
    <location>
        <begin position="486"/>
        <end position="497"/>
    </location>
</feature>
<organism evidence="5 6">
    <name type="scientific">Anaeramoeba flamelloides</name>
    <dbReference type="NCBI Taxonomy" id="1746091"/>
    <lineage>
        <taxon>Eukaryota</taxon>
        <taxon>Metamonada</taxon>
        <taxon>Anaeramoebidae</taxon>
        <taxon>Anaeramoeba</taxon>
    </lineage>
</organism>
<feature type="compositionally biased region" description="Low complexity" evidence="2">
    <location>
        <begin position="941"/>
        <end position="978"/>
    </location>
</feature>
<dbReference type="AlphaFoldDB" id="A0AAV7YXJ3"/>
<feature type="transmembrane region" description="Helical" evidence="3">
    <location>
        <begin position="837"/>
        <end position="858"/>
    </location>
</feature>
<feature type="transmembrane region" description="Helical" evidence="3">
    <location>
        <begin position="265"/>
        <end position="283"/>
    </location>
</feature>
<protein>
    <submittedName>
        <fullName evidence="5">Patched domain-containing protein</fullName>
    </submittedName>
</protein>
<dbReference type="EMBL" id="JANTQA010000047">
    <property type="protein sequence ID" value="KAJ3432114.1"/>
    <property type="molecule type" value="Genomic_DNA"/>
</dbReference>
<feature type="transmembrane region" description="Helical" evidence="3">
    <location>
        <begin position="795"/>
        <end position="816"/>
    </location>
</feature>
<dbReference type="Gene3D" id="1.20.1640.10">
    <property type="entry name" value="Multidrug efflux transporter AcrB transmembrane domain"/>
    <property type="match status" value="2"/>
</dbReference>
<keyword evidence="3" id="KW-0472">Membrane</keyword>
<reference evidence="5" key="1">
    <citation type="submission" date="2022-08" db="EMBL/GenBank/DDBJ databases">
        <title>Novel sulphate-reducing endosymbionts in the free-living metamonad Anaeramoeba.</title>
        <authorList>
            <person name="Jerlstrom-Hultqvist J."/>
            <person name="Cepicka I."/>
            <person name="Gallot-Lavallee L."/>
            <person name="Salas-Leiva D."/>
            <person name="Curtis B.A."/>
            <person name="Zahonova K."/>
            <person name="Pipaliya S."/>
            <person name="Dacks J."/>
            <person name="Roger A.J."/>
        </authorList>
    </citation>
    <scope>NUCLEOTIDE SEQUENCE</scope>
    <source>
        <strain evidence="5">Busselton2</strain>
    </source>
</reference>
<evidence type="ECO:0000313" key="6">
    <source>
        <dbReference type="Proteomes" id="UP001146793"/>
    </source>
</evidence>
<evidence type="ECO:0000256" key="1">
    <source>
        <dbReference type="ARBA" id="ARBA00005585"/>
    </source>
</evidence>
<feature type="transmembrane region" description="Helical" evidence="3">
    <location>
        <begin position="325"/>
        <end position="344"/>
    </location>
</feature>
<feature type="transmembrane region" description="Helical" evidence="3">
    <location>
        <begin position="525"/>
        <end position="544"/>
    </location>
</feature>
<feature type="region of interest" description="Disordered" evidence="2">
    <location>
        <begin position="904"/>
        <end position="978"/>
    </location>
</feature>